<comment type="caution">
    <text evidence="4">The sequence shown here is derived from an EMBL/GenBank/DDBJ whole genome shotgun (WGS) entry which is preliminary data.</text>
</comment>
<proteinExistence type="predicted"/>
<feature type="region of interest" description="Disordered" evidence="1">
    <location>
        <begin position="326"/>
        <end position="351"/>
    </location>
</feature>
<protein>
    <submittedName>
        <fullName evidence="4">Uncharacterized protein</fullName>
    </submittedName>
</protein>
<dbReference type="AlphaFoldDB" id="A0AAV9U0C6"/>
<feature type="region of interest" description="Disordered" evidence="1">
    <location>
        <begin position="238"/>
        <end position="284"/>
    </location>
</feature>
<evidence type="ECO:0000256" key="2">
    <source>
        <dbReference type="SAM" id="Phobius"/>
    </source>
</evidence>
<keyword evidence="3" id="KW-0732">Signal</keyword>
<feature type="compositionally biased region" description="Polar residues" evidence="1">
    <location>
        <begin position="238"/>
        <end position="250"/>
    </location>
</feature>
<keyword evidence="2" id="KW-1133">Transmembrane helix</keyword>
<dbReference type="EMBL" id="JAVHNQ010000016">
    <property type="protein sequence ID" value="KAK6331257.1"/>
    <property type="molecule type" value="Genomic_DNA"/>
</dbReference>
<feature type="signal peptide" evidence="3">
    <location>
        <begin position="1"/>
        <end position="22"/>
    </location>
</feature>
<feature type="region of interest" description="Disordered" evidence="1">
    <location>
        <begin position="143"/>
        <end position="199"/>
    </location>
</feature>
<gene>
    <name evidence="4" type="ORF">TWF696_003317</name>
</gene>
<sequence>MAQQTWLPLLTLATIFLRLAAGSWIEERQADSSPTSTTYTYTKDTIVKPTANARFQVGMSIPIVWYIPETPTNKNGAESFNVTVALNGEIGKEIGTSVSFPGYGEMDSEFTPDETWPESNNYQVFIFLDYGVKTLKSEKFGIWGGGKTPTPTSTSTTSRTRKASPASKTTSAAAAATTSSTDVSTTTSSSSSPISTAAASAGGVSPAILGGAIGGAVVGTLAIVGLIWFMRRRMSQSRASHGQNTSQTNGGPYPPSYPNAHEAPAGNQPWPYQQMGGHSTTTVHNVGNEYKGYASVNELPTQMHQEPVELNALHAQGGRVEMMGDTNWNYPPPPQQNQPQKYVYSPASYGQ</sequence>
<name>A0AAV9U0C6_9PEZI</name>
<feature type="compositionally biased region" description="Low complexity" evidence="1">
    <location>
        <begin position="148"/>
        <end position="199"/>
    </location>
</feature>
<keyword evidence="2" id="KW-0472">Membrane</keyword>
<evidence type="ECO:0000256" key="3">
    <source>
        <dbReference type="SAM" id="SignalP"/>
    </source>
</evidence>
<evidence type="ECO:0000313" key="5">
    <source>
        <dbReference type="Proteomes" id="UP001375240"/>
    </source>
</evidence>
<evidence type="ECO:0000256" key="1">
    <source>
        <dbReference type="SAM" id="MobiDB-lite"/>
    </source>
</evidence>
<evidence type="ECO:0000313" key="4">
    <source>
        <dbReference type="EMBL" id="KAK6331257.1"/>
    </source>
</evidence>
<accession>A0AAV9U0C6</accession>
<feature type="transmembrane region" description="Helical" evidence="2">
    <location>
        <begin position="207"/>
        <end position="229"/>
    </location>
</feature>
<keyword evidence="2" id="KW-0812">Transmembrane</keyword>
<keyword evidence="5" id="KW-1185">Reference proteome</keyword>
<feature type="chain" id="PRO_5043832976" evidence="3">
    <location>
        <begin position="23"/>
        <end position="351"/>
    </location>
</feature>
<organism evidence="4 5">
    <name type="scientific">Orbilia brochopaga</name>
    <dbReference type="NCBI Taxonomy" id="3140254"/>
    <lineage>
        <taxon>Eukaryota</taxon>
        <taxon>Fungi</taxon>
        <taxon>Dikarya</taxon>
        <taxon>Ascomycota</taxon>
        <taxon>Pezizomycotina</taxon>
        <taxon>Orbiliomycetes</taxon>
        <taxon>Orbiliales</taxon>
        <taxon>Orbiliaceae</taxon>
        <taxon>Orbilia</taxon>
    </lineage>
</organism>
<reference evidence="4 5" key="1">
    <citation type="submission" date="2019-10" db="EMBL/GenBank/DDBJ databases">
        <authorList>
            <person name="Palmer J.M."/>
        </authorList>
    </citation>
    <scope>NUCLEOTIDE SEQUENCE [LARGE SCALE GENOMIC DNA]</scope>
    <source>
        <strain evidence="4 5">TWF696</strain>
    </source>
</reference>
<dbReference type="Proteomes" id="UP001375240">
    <property type="component" value="Unassembled WGS sequence"/>
</dbReference>